<evidence type="ECO:0000313" key="3">
    <source>
        <dbReference type="Proteomes" id="UP000503840"/>
    </source>
</evidence>
<evidence type="ECO:0000313" key="2">
    <source>
        <dbReference type="EMBL" id="GFM33670.1"/>
    </source>
</evidence>
<keyword evidence="3" id="KW-1185">Reference proteome</keyword>
<organism evidence="2 3">
    <name type="scientific">Desulfovibrio subterraneus</name>
    <dbReference type="NCBI Taxonomy" id="2718620"/>
    <lineage>
        <taxon>Bacteria</taxon>
        <taxon>Pseudomonadati</taxon>
        <taxon>Thermodesulfobacteriota</taxon>
        <taxon>Desulfovibrionia</taxon>
        <taxon>Desulfovibrionales</taxon>
        <taxon>Desulfovibrionaceae</taxon>
        <taxon>Desulfovibrio</taxon>
    </lineage>
</organism>
<dbReference type="RefSeq" id="WP_174405311.1">
    <property type="nucleotide sequence ID" value="NZ_BLVO01000013.1"/>
</dbReference>
<sequence>MYTSSIDRIDGLSYSGLRSDSRTTENSSTQEAEKTRVQARRASMYTANNTMSGIAREVEAALAGVEPDSNGRITFKQLEAHKGKMESEFAEKVKTDLRALGVDEKIEFRLVSDNNGGVSVLSDSKDAALVERYFKANPKMVDEFNKIQMIGNFDRARQFQDRPVTDMRKEIQMQGAALFMSSAMNNGMSLASELMDFNAEGYTSGMFGLSRTI</sequence>
<reference evidence="2 3" key="1">
    <citation type="submission" date="2020-05" db="EMBL/GenBank/DDBJ databases">
        <title>Draft genome sequence of Desulfovibrio sp. strain HN2T.</title>
        <authorList>
            <person name="Ueno A."/>
            <person name="Tamazawa S."/>
            <person name="Tamamura S."/>
            <person name="Murakami T."/>
            <person name="Kiyama T."/>
            <person name="Inomata H."/>
            <person name="Amano Y."/>
            <person name="Miyakawa K."/>
            <person name="Tamaki H."/>
            <person name="Naganuma T."/>
            <person name="Kaneko K."/>
        </authorList>
    </citation>
    <scope>NUCLEOTIDE SEQUENCE [LARGE SCALE GENOMIC DNA]</scope>
    <source>
        <strain evidence="2 3">HN2</strain>
    </source>
</reference>
<accession>A0A7J0BJ30</accession>
<gene>
    <name evidence="2" type="ORF">DSM101010T_20350</name>
</gene>
<evidence type="ECO:0000256" key="1">
    <source>
        <dbReference type="SAM" id="MobiDB-lite"/>
    </source>
</evidence>
<name>A0A7J0BJ30_9BACT</name>
<feature type="region of interest" description="Disordered" evidence="1">
    <location>
        <begin position="1"/>
        <end position="37"/>
    </location>
</feature>
<dbReference type="AlphaFoldDB" id="A0A7J0BJ30"/>
<comment type="caution">
    <text evidence="2">The sequence shown here is derived from an EMBL/GenBank/DDBJ whole genome shotgun (WGS) entry which is preliminary data.</text>
</comment>
<protein>
    <submittedName>
        <fullName evidence="2">Uncharacterized protein</fullName>
    </submittedName>
</protein>
<dbReference type="EMBL" id="BLVO01000013">
    <property type="protein sequence ID" value="GFM33670.1"/>
    <property type="molecule type" value="Genomic_DNA"/>
</dbReference>
<dbReference type="Proteomes" id="UP000503840">
    <property type="component" value="Unassembled WGS sequence"/>
</dbReference>
<proteinExistence type="predicted"/>